<evidence type="ECO:0000256" key="1">
    <source>
        <dbReference type="ARBA" id="ARBA00004123"/>
    </source>
</evidence>
<feature type="compositionally biased region" description="Polar residues" evidence="8">
    <location>
        <begin position="171"/>
        <end position="185"/>
    </location>
</feature>
<dbReference type="EMBL" id="CAXLJM020000113">
    <property type="protein sequence ID" value="CAL8136970.1"/>
    <property type="molecule type" value="Genomic_DNA"/>
</dbReference>
<feature type="domain" description="C2H2-type" evidence="9">
    <location>
        <begin position="1318"/>
        <end position="1344"/>
    </location>
</feature>
<dbReference type="PROSITE" id="PS50157">
    <property type="entry name" value="ZINC_FINGER_C2H2_2"/>
    <property type="match status" value="5"/>
</dbReference>
<dbReference type="SUPFAM" id="SSF57667">
    <property type="entry name" value="beta-beta-alpha zinc fingers"/>
    <property type="match status" value="1"/>
</dbReference>
<feature type="region of interest" description="Disordered" evidence="8">
    <location>
        <begin position="581"/>
        <end position="625"/>
    </location>
</feature>
<organism evidence="10 11">
    <name type="scientific">Orchesella dallaii</name>
    <dbReference type="NCBI Taxonomy" id="48710"/>
    <lineage>
        <taxon>Eukaryota</taxon>
        <taxon>Metazoa</taxon>
        <taxon>Ecdysozoa</taxon>
        <taxon>Arthropoda</taxon>
        <taxon>Hexapoda</taxon>
        <taxon>Collembola</taxon>
        <taxon>Entomobryomorpha</taxon>
        <taxon>Entomobryoidea</taxon>
        <taxon>Orchesellidae</taxon>
        <taxon>Orchesellinae</taxon>
        <taxon>Orchesella</taxon>
    </lineage>
</organism>
<name>A0ABP1RVL5_9HEXA</name>
<accession>A0ABP1RVL5</accession>
<feature type="compositionally biased region" description="Basic and acidic residues" evidence="8">
    <location>
        <begin position="613"/>
        <end position="622"/>
    </location>
</feature>
<sequence>MDGPYNIPLQLSPLSSTTPHQVDYNCSPLANSENGKTNTTRRRSGRRRKEDVIATAKDCESINEQASKHVNVTKKKEIDSGSGCLSSPILSTPLGKSGRMTTRSKSVKIPPRSHPLISTKGKTVVKIILPPEDYDWIKKEEEDRNDADNDGEFSNLSENEENLVADFFPIVQSTNSTKQEATSSNDSDEEEDPTEEKHRRRQARRAQLSPSQKKEISKRENERRRQKRAMETEAEKEERRRKARERKERRKLVVGNKTEVKRELKKKKAAPQSPTDISSKREKDAERKRRRRAIETEAERSERLRKVREQKEVNRARESEAEKEERRRKQREHQRATRSITFETDEEKREELRRKMREQKRRFNCKLSLEQRRAIYRRGNEQRRLARSQMTAEQKADLKNSRFFAVEAKKASLTEEEWEQEEFQRKMKGYMRSVAYRAKFTREEWAEKQKEIKGRSYGRFATLPIEKKRMRMEKHKAYMKRLAPERRKQYYQKAMRKYTKRLKETDPGKWEQVYSNILKANRDRIARETKEERQKRLLRYKIYQAKRKAKAELEKEGIVSNEEIEGRLAEVVRLVEENDKLKPEKKKKKMKKTKKVDPALKARPRRKARKAKKQEQTEELSKSDGLLEVPQPQVCQISATPTFELEFTGSTVVLDSVETAQIPLLSVDGESIIYVTCLTLSVPPEEPVPMSSLNSSSMSVQVLEGLQVEGLTETQGTEIFGAHLLNPEPTPPFTFSDFSFIEDALPVQLEQEAAIDYHDIQDDVHDFDRMVEAVRAQLDSPTFNSGPSSPITITTFPEELNLQESDAAQEISWSFDLLPGTETVSPIDPPQASEQPVLFMDLNIPDCITETESLKVNEEEPPLPVPAIPVEVVPQVAVNANAAPSASVSPLSDSGEKKNIVSLETEEEERVICEDCGKCLFQQSMKMHKHLFHNPSQVSGAHKCPKCDKEFATAPSLWNHYLNLHEEIVKVHNDSQQQQQDEQQQVEKDSNSTGNGKESDESSPSSTRQTVFICDQCGKEYRRKGDCEAHVKRVHLEERNVCEVCGKEEQTPGKLWRHKIERHPELKTPPPKGMVVCEYCSQPVLRNLSQHVKKAHPEHYQQFAEEHGGVGGKKKIERNRRINCSECGRKVHKDSIRRHMRNVHGRGSKAIPCHHCGKEFKEQYHLNQHIRVMHALDTFDRKVDAMKLIKETKEEGRPPLLFCSLCNYKLYIRKEMGAHLLSAHLDVFNHLKNSGEGDPPPWKCVECTESPSFGSEKLFYTHIQSSHPSKKYYCSQLNCYKLFPRRNSLRTHHRKEHPQAKFRNPLLHENGSYRNARFTCASCKTLFSRKTELKEHVRSLHPDEFWPCPHCQVICYTEKQLKDIHLQRCRKNREAEGASCRATQKKTNTKENKLKRSVNAKTTRKTVALDDDDKLSREVRVLLRRLTKEELLTGVLHK</sequence>
<dbReference type="PANTHER" id="PTHR24376">
    <property type="entry name" value="ZINC FINGER PROTEIN"/>
    <property type="match status" value="1"/>
</dbReference>
<dbReference type="Pfam" id="PF00096">
    <property type="entry name" value="zf-C2H2"/>
    <property type="match status" value="2"/>
</dbReference>
<evidence type="ECO:0000256" key="5">
    <source>
        <dbReference type="ARBA" id="ARBA00022833"/>
    </source>
</evidence>
<comment type="caution">
    <text evidence="10">The sequence shown here is derived from an EMBL/GenBank/DDBJ whole genome shotgun (WGS) entry which is preliminary data.</text>
</comment>
<feature type="region of interest" description="Disordered" evidence="8">
    <location>
        <begin position="133"/>
        <end position="350"/>
    </location>
</feature>
<protein>
    <recommendedName>
        <fullName evidence="9">C2H2-type domain-containing protein</fullName>
    </recommendedName>
</protein>
<feature type="compositionally biased region" description="Basic residues" evidence="8">
    <location>
        <begin position="602"/>
        <end position="612"/>
    </location>
</feature>
<feature type="domain" description="C2H2-type" evidence="9">
    <location>
        <begin position="1272"/>
        <end position="1302"/>
    </location>
</feature>
<dbReference type="PROSITE" id="PS00028">
    <property type="entry name" value="ZINC_FINGER_C2H2_1"/>
    <property type="match status" value="5"/>
</dbReference>
<keyword evidence="4 7" id="KW-0863">Zinc-finger</keyword>
<feature type="region of interest" description="Disordered" evidence="8">
    <location>
        <begin position="73"/>
        <end position="117"/>
    </location>
</feature>
<evidence type="ECO:0000313" key="10">
    <source>
        <dbReference type="EMBL" id="CAL8136970.1"/>
    </source>
</evidence>
<evidence type="ECO:0000313" key="11">
    <source>
        <dbReference type="Proteomes" id="UP001642540"/>
    </source>
</evidence>
<dbReference type="InterPro" id="IPR013087">
    <property type="entry name" value="Znf_C2H2_type"/>
</dbReference>
<feature type="domain" description="C2H2-type" evidence="9">
    <location>
        <begin position="942"/>
        <end position="965"/>
    </location>
</feature>
<feature type="compositionally biased region" description="Polar residues" evidence="8">
    <location>
        <begin position="991"/>
        <end position="1007"/>
    </location>
</feature>
<keyword evidence="3" id="KW-0677">Repeat</keyword>
<feature type="domain" description="C2H2-type" evidence="9">
    <location>
        <begin position="1012"/>
        <end position="1040"/>
    </location>
</feature>
<evidence type="ECO:0000256" key="3">
    <source>
        <dbReference type="ARBA" id="ARBA00022737"/>
    </source>
</evidence>
<dbReference type="InterPro" id="IPR036236">
    <property type="entry name" value="Znf_C2H2_sf"/>
</dbReference>
<evidence type="ECO:0000256" key="4">
    <source>
        <dbReference type="ARBA" id="ARBA00022771"/>
    </source>
</evidence>
<feature type="compositionally biased region" description="Basic residues" evidence="8">
    <location>
        <begin position="583"/>
        <end position="594"/>
    </location>
</feature>
<evidence type="ECO:0000256" key="8">
    <source>
        <dbReference type="SAM" id="MobiDB-lite"/>
    </source>
</evidence>
<evidence type="ECO:0000256" key="6">
    <source>
        <dbReference type="ARBA" id="ARBA00023242"/>
    </source>
</evidence>
<keyword evidence="2" id="KW-0479">Metal-binding</keyword>
<feature type="compositionally biased region" description="Basic residues" evidence="8">
    <location>
        <begin position="241"/>
        <end position="252"/>
    </location>
</feature>
<feature type="region of interest" description="Disordered" evidence="8">
    <location>
        <begin position="1"/>
        <end position="52"/>
    </location>
</feature>
<dbReference type="PANTHER" id="PTHR24376:SF235">
    <property type="entry name" value="C2H2-TYPE DOMAIN-CONTAINING PROTEIN"/>
    <property type="match status" value="1"/>
</dbReference>
<proteinExistence type="predicted"/>
<feature type="domain" description="C2H2-type" evidence="9">
    <location>
        <begin position="1151"/>
        <end position="1179"/>
    </location>
</feature>
<reference evidence="10 11" key="1">
    <citation type="submission" date="2024-08" db="EMBL/GenBank/DDBJ databases">
        <authorList>
            <person name="Cucini C."/>
            <person name="Frati F."/>
        </authorList>
    </citation>
    <scope>NUCLEOTIDE SEQUENCE [LARGE SCALE GENOMIC DNA]</scope>
</reference>
<feature type="region of interest" description="Disordered" evidence="8">
    <location>
        <begin position="973"/>
        <end position="1007"/>
    </location>
</feature>
<evidence type="ECO:0000256" key="7">
    <source>
        <dbReference type="PROSITE-ProRule" id="PRU00042"/>
    </source>
</evidence>
<keyword evidence="5" id="KW-0862">Zinc</keyword>
<gene>
    <name evidence="10" type="ORF">ODALV1_LOCUS26703</name>
</gene>
<comment type="subcellular location">
    <subcellularLocation>
        <location evidence="1">Nucleus</location>
    </subcellularLocation>
</comment>
<dbReference type="SMART" id="SM00355">
    <property type="entry name" value="ZnF_C2H2"/>
    <property type="match status" value="11"/>
</dbReference>
<evidence type="ECO:0000256" key="2">
    <source>
        <dbReference type="ARBA" id="ARBA00022723"/>
    </source>
</evidence>
<feature type="compositionally biased region" description="Basic and acidic residues" evidence="8">
    <location>
        <begin position="278"/>
        <end position="327"/>
    </location>
</feature>
<keyword evidence="11" id="KW-1185">Reference proteome</keyword>
<evidence type="ECO:0000259" key="9">
    <source>
        <dbReference type="PROSITE" id="PS50157"/>
    </source>
</evidence>
<dbReference type="Gene3D" id="3.30.160.60">
    <property type="entry name" value="Classic Zinc Finger"/>
    <property type="match status" value="4"/>
</dbReference>
<keyword evidence="6" id="KW-0539">Nucleus</keyword>
<dbReference type="Proteomes" id="UP001642540">
    <property type="component" value="Unassembled WGS sequence"/>
</dbReference>
<feature type="compositionally biased region" description="Basic and acidic residues" evidence="8">
    <location>
        <begin position="212"/>
        <end position="240"/>
    </location>
</feature>